<dbReference type="EMBL" id="JAAOZD010000005">
    <property type="protein sequence ID" value="NIJ02244.1"/>
    <property type="molecule type" value="Genomic_DNA"/>
</dbReference>
<keyword evidence="1" id="KW-0812">Transmembrane</keyword>
<sequence length="202" mass="20927">MGVYKAAFSADVLRPVLWKGAVINTLPALAAMVMGVETALPLVLTVSAILGSWAFTADYRSGSFHRRVLLFQRVPAWTARGASCALAAFLSGGVAGVGAGLPEALALAGAAGMGALWGFGLGSLIRSHLVSLFAVPLTLTLPRILLGPEGQYSQFVFPVLAADWAQQAAVNIPASGSFFGAVGWLVLVTAAALTVFTKRDLR</sequence>
<feature type="transmembrane region" description="Helical" evidence="1">
    <location>
        <begin position="129"/>
        <end position="146"/>
    </location>
</feature>
<evidence type="ECO:0000313" key="2">
    <source>
        <dbReference type="EMBL" id="NIJ02244.1"/>
    </source>
</evidence>
<feature type="transmembrane region" description="Helical" evidence="1">
    <location>
        <begin position="104"/>
        <end position="122"/>
    </location>
</feature>
<protein>
    <recommendedName>
        <fullName evidence="4">ABC transporter permease</fullName>
    </recommendedName>
</protein>
<keyword evidence="1" id="KW-0472">Membrane</keyword>
<organism evidence="2 3">
    <name type="scientific">Paenarthrobacter ilicis</name>
    <dbReference type="NCBI Taxonomy" id="43665"/>
    <lineage>
        <taxon>Bacteria</taxon>
        <taxon>Bacillati</taxon>
        <taxon>Actinomycetota</taxon>
        <taxon>Actinomycetes</taxon>
        <taxon>Micrococcales</taxon>
        <taxon>Micrococcaceae</taxon>
        <taxon>Paenarthrobacter</taxon>
    </lineage>
</organism>
<feature type="transmembrane region" description="Helical" evidence="1">
    <location>
        <begin position="39"/>
        <end position="56"/>
    </location>
</feature>
<dbReference type="RefSeq" id="WP_167267277.1">
    <property type="nucleotide sequence ID" value="NZ_BAAAVO010000002.1"/>
</dbReference>
<proteinExistence type="predicted"/>
<comment type="caution">
    <text evidence="2">The sequence shown here is derived from an EMBL/GenBank/DDBJ whole genome shotgun (WGS) entry which is preliminary data.</text>
</comment>
<feature type="transmembrane region" description="Helical" evidence="1">
    <location>
        <begin position="178"/>
        <end position="196"/>
    </location>
</feature>
<accession>A0ABX0TJD3</accession>
<evidence type="ECO:0000256" key="1">
    <source>
        <dbReference type="SAM" id="Phobius"/>
    </source>
</evidence>
<gene>
    <name evidence="2" type="ORF">FHR86_002585</name>
</gene>
<evidence type="ECO:0008006" key="4">
    <source>
        <dbReference type="Google" id="ProtNLM"/>
    </source>
</evidence>
<reference evidence="2 3" key="1">
    <citation type="submission" date="2020-03" db="EMBL/GenBank/DDBJ databases">
        <title>Genomic Encyclopedia of Type Strains, Phase III (KMG-III): the genomes of soil and plant-associated and newly described type strains.</title>
        <authorList>
            <person name="Whitman W."/>
        </authorList>
    </citation>
    <scope>NUCLEOTIDE SEQUENCE [LARGE SCALE GENOMIC DNA]</scope>
    <source>
        <strain evidence="2 3">CECT 4207</strain>
    </source>
</reference>
<feature type="transmembrane region" description="Helical" evidence="1">
    <location>
        <begin position="77"/>
        <end position="98"/>
    </location>
</feature>
<dbReference type="Proteomes" id="UP000802392">
    <property type="component" value="Unassembled WGS sequence"/>
</dbReference>
<evidence type="ECO:0000313" key="3">
    <source>
        <dbReference type="Proteomes" id="UP000802392"/>
    </source>
</evidence>
<name>A0ABX0TJD3_9MICC</name>
<keyword evidence="1" id="KW-1133">Transmembrane helix</keyword>
<keyword evidence="3" id="KW-1185">Reference proteome</keyword>